<dbReference type="Proteomes" id="UP001634007">
    <property type="component" value="Unassembled WGS sequence"/>
</dbReference>
<dbReference type="SUPFAM" id="SSF51197">
    <property type="entry name" value="Clavaminate synthase-like"/>
    <property type="match status" value="1"/>
</dbReference>
<keyword evidence="1" id="KW-0479">Metal-binding</keyword>
<protein>
    <submittedName>
        <fullName evidence="5">Uncharacterized protein</fullName>
    </submittedName>
</protein>
<gene>
    <name evidence="5" type="ORF">ACJRO7_016139</name>
</gene>
<sequence length="258" mass="29245">MEILMIDLSELGGENMSKTMAILHHACEKWGCFKIKNHGVDPELMEKVKRFVNTHYEENLKASFYVSETAKCLEHANNTTLDLDWEWPFFLWHCLKSNIEDFPNLSNDFAEKLSELICENLGLDKDHINRAFSGRNGPSVGMKVAKYLECPYTETVGVPRTHRCSICVNTGDQLEVVSNGQYKSVLHHVMVEKNGSRLSVATLYNPMDDAIILPTTKLPYPEKYAFGDYFHAATKFQGKEPRLESMRKLMGNGCSGVA</sequence>
<dbReference type="InterPro" id="IPR044861">
    <property type="entry name" value="IPNS-like_FE2OG_OXY"/>
</dbReference>
<feature type="domain" description="Non-haem dioxygenase N-terminal" evidence="4">
    <location>
        <begin position="5"/>
        <end position="56"/>
    </location>
</feature>
<dbReference type="InterPro" id="IPR026992">
    <property type="entry name" value="DIOX_N"/>
</dbReference>
<dbReference type="AlphaFoldDB" id="A0ABD3LBU3"/>
<dbReference type="Gene3D" id="2.60.120.330">
    <property type="entry name" value="B-lactam Antibiotic, Isopenicillin N Synthase, Chain"/>
    <property type="match status" value="2"/>
</dbReference>
<evidence type="ECO:0000259" key="3">
    <source>
        <dbReference type="Pfam" id="PF03171"/>
    </source>
</evidence>
<dbReference type="Pfam" id="PF14226">
    <property type="entry name" value="DIOX_N"/>
    <property type="match status" value="1"/>
</dbReference>
<evidence type="ECO:0000313" key="6">
    <source>
        <dbReference type="Proteomes" id="UP001634007"/>
    </source>
</evidence>
<evidence type="ECO:0000313" key="5">
    <source>
        <dbReference type="EMBL" id="KAL3747307.1"/>
    </source>
</evidence>
<evidence type="ECO:0000259" key="4">
    <source>
        <dbReference type="Pfam" id="PF14226"/>
    </source>
</evidence>
<dbReference type="Pfam" id="PF03171">
    <property type="entry name" value="2OG-FeII_Oxy"/>
    <property type="match status" value="1"/>
</dbReference>
<accession>A0ABD3LBU3</accession>
<keyword evidence="6" id="KW-1185">Reference proteome</keyword>
<feature type="domain" description="Isopenicillin N synthase-like Fe(2+) 2OG dioxygenase" evidence="3">
    <location>
        <begin position="164"/>
        <end position="206"/>
    </location>
</feature>
<organism evidence="5 6">
    <name type="scientific">Eucalyptus globulus</name>
    <name type="common">Tasmanian blue gum</name>
    <dbReference type="NCBI Taxonomy" id="34317"/>
    <lineage>
        <taxon>Eukaryota</taxon>
        <taxon>Viridiplantae</taxon>
        <taxon>Streptophyta</taxon>
        <taxon>Embryophyta</taxon>
        <taxon>Tracheophyta</taxon>
        <taxon>Spermatophyta</taxon>
        <taxon>Magnoliopsida</taxon>
        <taxon>eudicotyledons</taxon>
        <taxon>Gunneridae</taxon>
        <taxon>Pentapetalae</taxon>
        <taxon>rosids</taxon>
        <taxon>malvids</taxon>
        <taxon>Myrtales</taxon>
        <taxon>Myrtaceae</taxon>
        <taxon>Myrtoideae</taxon>
        <taxon>Eucalypteae</taxon>
        <taxon>Eucalyptus</taxon>
    </lineage>
</organism>
<dbReference type="InterPro" id="IPR027443">
    <property type="entry name" value="IPNS-like_sf"/>
</dbReference>
<comment type="caution">
    <text evidence="5">The sequence shown here is derived from an EMBL/GenBank/DDBJ whole genome shotgun (WGS) entry which is preliminary data.</text>
</comment>
<evidence type="ECO:0000256" key="1">
    <source>
        <dbReference type="ARBA" id="ARBA00022723"/>
    </source>
</evidence>
<dbReference type="EMBL" id="JBJKBG010000003">
    <property type="protein sequence ID" value="KAL3747307.1"/>
    <property type="molecule type" value="Genomic_DNA"/>
</dbReference>
<reference evidence="5 6" key="1">
    <citation type="submission" date="2024-11" db="EMBL/GenBank/DDBJ databases">
        <title>Chromosome-level genome assembly of Eucalyptus globulus Labill. provides insights into its genome evolution.</title>
        <authorList>
            <person name="Li X."/>
        </authorList>
    </citation>
    <scope>NUCLEOTIDE SEQUENCE [LARGE SCALE GENOMIC DNA]</scope>
    <source>
        <strain evidence="5">CL2024</strain>
        <tissue evidence="5">Fresh tender leaves</tissue>
    </source>
</reference>
<dbReference type="PANTHER" id="PTHR47991">
    <property type="entry name" value="OXOGLUTARATE/IRON-DEPENDENT DIOXYGENASE"/>
    <property type="match status" value="1"/>
</dbReference>
<keyword evidence="2" id="KW-0408">Iron</keyword>
<dbReference type="GO" id="GO:0046872">
    <property type="term" value="F:metal ion binding"/>
    <property type="evidence" value="ECO:0007669"/>
    <property type="project" value="UniProtKB-KW"/>
</dbReference>
<dbReference type="InterPro" id="IPR050295">
    <property type="entry name" value="Plant_2OG-oxidoreductases"/>
</dbReference>
<proteinExistence type="predicted"/>
<name>A0ABD3LBU3_EUCGL</name>
<evidence type="ECO:0000256" key="2">
    <source>
        <dbReference type="ARBA" id="ARBA00023004"/>
    </source>
</evidence>